<comment type="similarity">
    <text evidence="1">Belongs to the outer membrane factor (OMF) (TC 1.B.17) family.</text>
</comment>
<dbReference type="PANTHER" id="PTHR30203:SF32">
    <property type="entry name" value="CATION EFFLUX SYSTEM PROTEIN CUSC"/>
    <property type="match status" value="1"/>
</dbReference>
<dbReference type="RefSeq" id="WP_347706478.1">
    <property type="nucleotide sequence ID" value="NZ_JBDPZD010000009.1"/>
</dbReference>
<keyword evidence="3" id="KW-0732">Signal</keyword>
<evidence type="ECO:0000313" key="4">
    <source>
        <dbReference type="EMBL" id="MEO3693668.1"/>
    </source>
</evidence>
<dbReference type="Pfam" id="PF02321">
    <property type="entry name" value="OEP"/>
    <property type="match status" value="2"/>
</dbReference>
<evidence type="ECO:0000313" key="5">
    <source>
        <dbReference type="Proteomes" id="UP001495147"/>
    </source>
</evidence>
<organism evidence="4 5">
    <name type="scientific">Roseateles paludis</name>
    <dbReference type="NCBI Taxonomy" id="3145238"/>
    <lineage>
        <taxon>Bacteria</taxon>
        <taxon>Pseudomonadati</taxon>
        <taxon>Pseudomonadota</taxon>
        <taxon>Betaproteobacteria</taxon>
        <taxon>Burkholderiales</taxon>
        <taxon>Sphaerotilaceae</taxon>
        <taxon>Roseateles</taxon>
    </lineage>
</organism>
<dbReference type="SUPFAM" id="SSF56954">
    <property type="entry name" value="Outer membrane efflux proteins (OEP)"/>
    <property type="match status" value="1"/>
</dbReference>
<comment type="caution">
    <text evidence="4">The sequence shown here is derived from an EMBL/GenBank/DDBJ whole genome shotgun (WGS) entry which is preliminary data.</text>
</comment>
<reference evidence="4 5" key="1">
    <citation type="submission" date="2024-05" db="EMBL/GenBank/DDBJ databases">
        <title>Roseateles sp. DJS-2-20 16S ribosomal RNA gene Genome sequencing and assembly.</title>
        <authorList>
            <person name="Woo H."/>
        </authorList>
    </citation>
    <scope>NUCLEOTIDE SEQUENCE [LARGE SCALE GENOMIC DNA]</scope>
    <source>
        <strain evidence="4 5">DJS-2-20</strain>
    </source>
</reference>
<evidence type="ECO:0000256" key="3">
    <source>
        <dbReference type="SAM" id="SignalP"/>
    </source>
</evidence>
<proteinExistence type="inferred from homology"/>
<feature type="signal peptide" evidence="3">
    <location>
        <begin position="1"/>
        <end position="31"/>
    </location>
</feature>
<dbReference type="InterPro" id="IPR010131">
    <property type="entry name" value="MdtP/NodT-like"/>
</dbReference>
<feature type="chain" id="PRO_5047339513" evidence="3">
    <location>
        <begin position="32"/>
        <end position="474"/>
    </location>
</feature>
<evidence type="ECO:0000256" key="1">
    <source>
        <dbReference type="ARBA" id="ARBA00007613"/>
    </source>
</evidence>
<feature type="compositionally biased region" description="Pro residues" evidence="2">
    <location>
        <begin position="27"/>
        <end position="36"/>
    </location>
</feature>
<gene>
    <name evidence="4" type="ORF">ABDJ85_19515</name>
</gene>
<dbReference type="Gene3D" id="1.20.1600.10">
    <property type="entry name" value="Outer membrane efflux proteins (OEP)"/>
    <property type="match status" value="1"/>
</dbReference>
<evidence type="ECO:0000256" key="2">
    <source>
        <dbReference type="SAM" id="MobiDB-lite"/>
    </source>
</evidence>
<dbReference type="EMBL" id="JBDPZD010000009">
    <property type="protein sequence ID" value="MEO3693668.1"/>
    <property type="molecule type" value="Genomic_DNA"/>
</dbReference>
<name>A0ABV0G7F2_9BURK</name>
<keyword evidence="5" id="KW-1185">Reference proteome</keyword>
<feature type="region of interest" description="Disordered" evidence="2">
    <location>
        <begin position="27"/>
        <end position="52"/>
    </location>
</feature>
<dbReference type="PROSITE" id="PS51257">
    <property type="entry name" value="PROKAR_LIPOPROTEIN"/>
    <property type="match status" value="1"/>
</dbReference>
<dbReference type="Gene3D" id="2.20.200.10">
    <property type="entry name" value="Outer membrane efflux proteins (OEP)"/>
    <property type="match status" value="1"/>
</dbReference>
<protein>
    <submittedName>
        <fullName evidence="4">TolC family protein</fullName>
    </submittedName>
</protein>
<accession>A0ABV0G7F2</accession>
<dbReference type="PANTHER" id="PTHR30203">
    <property type="entry name" value="OUTER MEMBRANE CATION EFFLUX PROTEIN"/>
    <property type="match status" value="1"/>
</dbReference>
<dbReference type="Proteomes" id="UP001495147">
    <property type="component" value="Unassembled WGS sequence"/>
</dbReference>
<sequence length="474" mass="49642">MKPLTPLPTALAALALLALLSGCAAPPPSPAAPPRLPAAWTAPQSGTQALQPDWWTPLGDPLLGRLIERAREQSPSLAQARARLARATAGREAAQAALAPRVGMELAPQRGQMAPPLHASTSALWTLQAGWEIDLFGSTRASRDAAGQRATAAQLTLDQAQVSLDVEVAQALLAWRHADAQARLAAEDQTLAERLAAADAAQAQAGVLSPAGAALSQTIAAAARSRHRVWQEQRGVWLQTLAVLCADEANTLATELSASPAPLPVPQALRVETVPAELLERRPDLRAALHQWQAAALDAHAARLDQTTPQLSLGALAGRGRWELTSGTLTGQVWNIAPTLSLPLFDFGGRAAATAAARATEAEARAGLEAQWRGAVSEVEQALLRWHAATAERVDAATTRQHWQRIAEATRAQARAGLASAQAQARDQRNLLTATSAELDAAREHVAAYLQLVRALGGGWQASATAAATAATAP</sequence>
<dbReference type="InterPro" id="IPR003423">
    <property type="entry name" value="OMP_efflux"/>
</dbReference>